<dbReference type="GO" id="GO:0031491">
    <property type="term" value="F:nucleosome binding"/>
    <property type="evidence" value="ECO:0007669"/>
    <property type="project" value="TreeGrafter"/>
</dbReference>
<dbReference type="InterPro" id="IPR033053">
    <property type="entry name" value="Hir3/CABIN1"/>
</dbReference>
<accession>M2MNL7</accession>
<feature type="region of interest" description="Disordered" evidence="6">
    <location>
        <begin position="1803"/>
        <end position="1900"/>
    </location>
</feature>
<proteinExistence type="inferred from homology"/>
<feature type="compositionally biased region" description="Basic and acidic residues" evidence="6">
    <location>
        <begin position="430"/>
        <end position="443"/>
    </location>
</feature>
<dbReference type="PANTHER" id="PTHR15502:SF7">
    <property type="entry name" value="CALCINEURIN-BINDING PROTEIN CABIN-1"/>
    <property type="match status" value="1"/>
</dbReference>
<keyword evidence="8" id="KW-1185">Reference proteome</keyword>
<dbReference type="GeneID" id="19108015"/>
<dbReference type="OrthoDB" id="77564at2759"/>
<evidence type="ECO:0000256" key="2">
    <source>
        <dbReference type="ARBA" id="ARBA00004123"/>
    </source>
</evidence>
<sequence>MSGWKALNLESDSESDIDIDDTKELQIEDALKLYQIAVQYHAEGPASYEKAAKAYRELFESEIFRYPESQTELQRIDLYGPQTDGNPFEHVSLQTGQLVANGGLDAGSSTLPQILHLSHKNYAQFRLEYLTVRLDTLHVTLREILGEASAALDHFVQALDKDDSDLDLWRKTATVGSILDSKRVARFCLEAVLEGDDEGLTGVLSLPGLEEGMVIEQLQALIVQLDDVLSLVQTPLTKRKRKGLAKALRHRLSVFTEITRFETTLLQHEQMPGKGVGQPQRIVLKAPTTWAEVGDALLKQLMAEQHGTSINAPAPAIAFDTSNDIPYRIHATPEAMQIDIVTRADVEPMSWPTSISEQFPGLDAGRPTVQPQIAAADASMHVRGKMFINTHGAPTASPEMTVATRKRSADASGLQDGPEDARTKTRRTRARESNATEPIDSRPSKQAQLEANQQWEYDQQINEFQAADEWMFETVSNLFERIGVVGFEKAKEVRQELCSVTEAASTSDDNESVSDAFPAAKADILSFLNTFSEQMAYVLLQKGEDFDVGSLGGAIGMGPSFGNTSTSKSVNRTIPLPNDGLVRFLVSVDSGWCSLQDIAYDWLLHLLQPNHMGNVQANTYTDYTWPGDLKTNVVRTLVNFDDSIYESLRTNLERTTGASSMHDDEIHSTAVTVQTIFELHLDIYTLIKQPDSGVATDTVEAQAHRLGRWSDIAREAMYFRANSSARNDHRDELFLRFLWTAAFAVAADATIPENHVIQCLHDLRAEFVCAGEPIILLQNNAVMSELSVTALDQELSKLTTKDFFLKVTSQDASDPVAVIEGLEPLLLALEGQPASELEDEADTAALARVSPDLISFLQNSKLAVRLMLWLRLRDAYEKIEHIPMVVSCYFHIMALVLRELGSQTTVELPQRERQTMVLRILRMLNSMVSKTAGFILASDDALECIDDAALRSAITTLGGTLQLLQVFNVFEDSLRVGQSQPPTMANGQPIPAFATATDMVHEMQINIWMILYALLREAIYQNSDLYPALEVDKFDFLRCVHRNLGIRGFCGGANKMFVRMLKDEFVHMKHVEGYESEQAQVFYDLYGLNCFLDPSYELIEHHCQRDAYPLLERGVAWHAVDLCLIQAAKLSIRDLIKHPLKDAFERVHAVVPRKKPSDAIMRNREVYRTFIRSPINPVDLYNCLRGAGNVLSVSPCPRSDAPLADRGWYFLMGYMALTKFRSQKRTTPVPTDDVDIAIALFMQELEYSTESWETWLRLAQAYDTKIEESVVWSAEKLNNNMPEIVQLQRAAIHCYTMATALLHRSSDDAPETLDKATELYTEFAFRLYSSSREPFSMLPFAVDDAEKFLSHPTGLDKGKPFAPLRVYMAWKLAKTFINRAIAHRPQSWTLRYMLGKILWKMHTAPDHVRLHNEAPTAQQVLEPFVRAIELLPDKKDSRERREPTLEPHYKLVSLVHKLVSRGELSLEQAREALQHTPYARLVTFPQEFGAWQAHVLAIIKNLRTADKSNWHHRIIARTAHIVYEAAGPVINGRVSDEVTGAAAAKHELMQQMFTKTMVLQVWRPECERAGRHFVYTTRYTRFFVKVLEELKDRQSLDALARRVRRRPHDMFEHSTVWQEICNAYLRLLRNYAQLSEGLETSTFSNIAHEDFLARKEPLEQWMQAQDQGNSPALDVLREVQELKKVNQSLMKPGPIDDLIGDSYAYLFGTVGKQLSDDERRIKQEEEEAVRPKPVASPLRNPMMSLNHLMNLDGVTEPVVAATAPAVPTPAVPADSAPQRKKIGVGRREIPGTRVQVVIDNNRSAAGDASFDNSMPGSVHDSADDESELSELEEDGDDEGSVQGEEVDGGGSPRPMFPGLAPSPAEQEPQGIPADKTSNTQGDTVMADVPDFVTKRRGSAQ</sequence>
<evidence type="ECO:0000313" key="8">
    <source>
        <dbReference type="Proteomes" id="UP000011761"/>
    </source>
</evidence>
<dbReference type="EMBL" id="KB445561">
    <property type="protein sequence ID" value="EMC93043.1"/>
    <property type="molecule type" value="Genomic_DNA"/>
</dbReference>
<dbReference type="GO" id="GO:0006325">
    <property type="term" value="P:chromatin organization"/>
    <property type="evidence" value="ECO:0007669"/>
    <property type="project" value="InterPro"/>
</dbReference>
<feature type="region of interest" description="Disordered" evidence="6">
    <location>
        <begin position="391"/>
        <end position="451"/>
    </location>
</feature>
<name>M2MNL7_BAUPA</name>
<protein>
    <recommendedName>
        <fullName evidence="4">Histone transcription regulator 3 homolog</fullName>
    </recommendedName>
</protein>
<dbReference type="KEGG" id="bcom:BAUCODRAFT_125974"/>
<dbReference type="HOGENOM" id="CLU_001419_0_0_1"/>
<gene>
    <name evidence="7" type="ORF">BAUCODRAFT_125974</name>
</gene>
<keyword evidence="5" id="KW-0539">Nucleus</keyword>
<feature type="region of interest" description="Disordered" evidence="6">
    <location>
        <begin position="1721"/>
        <end position="1740"/>
    </location>
</feature>
<comment type="function">
    <text evidence="1">Has a role in a nucleosome assembly pathway that is required for the integrity of heterochromatin and proper chromosome segregation.</text>
</comment>
<evidence type="ECO:0000256" key="3">
    <source>
        <dbReference type="ARBA" id="ARBA00007335"/>
    </source>
</evidence>
<dbReference type="STRING" id="717646.M2MNL7"/>
<feature type="region of interest" description="Disordered" evidence="6">
    <location>
        <begin position="1767"/>
        <end position="1788"/>
    </location>
</feature>
<evidence type="ECO:0000256" key="6">
    <source>
        <dbReference type="SAM" id="MobiDB-lite"/>
    </source>
</evidence>
<dbReference type="Proteomes" id="UP000011761">
    <property type="component" value="Unassembled WGS sequence"/>
</dbReference>
<feature type="compositionally biased region" description="Acidic residues" evidence="6">
    <location>
        <begin position="1822"/>
        <end position="1847"/>
    </location>
</feature>
<reference evidence="7 8" key="1">
    <citation type="journal article" date="2012" name="PLoS Pathog.">
        <title>Diverse lifestyles and strategies of plant pathogenesis encoded in the genomes of eighteen Dothideomycetes fungi.</title>
        <authorList>
            <person name="Ohm R.A."/>
            <person name="Feau N."/>
            <person name="Henrissat B."/>
            <person name="Schoch C.L."/>
            <person name="Horwitz B.A."/>
            <person name="Barry K.W."/>
            <person name="Condon B.J."/>
            <person name="Copeland A.C."/>
            <person name="Dhillon B."/>
            <person name="Glaser F."/>
            <person name="Hesse C.N."/>
            <person name="Kosti I."/>
            <person name="LaButti K."/>
            <person name="Lindquist E.A."/>
            <person name="Lucas S."/>
            <person name="Salamov A.A."/>
            <person name="Bradshaw R.E."/>
            <person name="Ciuffetti L."/>
            <person name="Hamelin R.C."/>
            <person name="Kema G.H.J."/>
            <person name="Lawrence C."/>
            <person name="Scott J.A."/>
            <person name="Spatafora J.W."/>
            <person name="Turgeon B.G."/>
            <person name="de Wit P.J.G.M."/>
            <person name="Zhong S."/>
            <person name="Goodwin S.B."/>
            <person name="Grigoriev I.V."/>
        </authorList>
    </citation>
    <scope>NUCLEOTIDE SEQUENCE [LARGE SCALE GENOMIC DNA]</scope>
    <source>
        <strain evidence="7 8">UAMH 10762</strain>
    </source>
</reference>
<organism evidence="7 8">
    <name type="scientific">Baudoinia panamericana (strain UAMH 10762)</name>
    <name type="common">Angels' share fungus</name>
    <name type="synonym">Baudoinia compniacensis (strain UAMH 10762)</name>
    <dbReference type="NCBI Taxonomy" id="717646"/>
    <lineage>
        <taxon>Eukaryota</taxon>
        <taxon>Fungi</taxon>
        <taxon>Dikarya</taxon>
        <taxon>Ascomycota</taxon>
        <taxon>Pezizomycotina</taxon>
        <taxon>Dothideomycetes</taxon>
        <taxon>Dothideomycetidae</taxon>
        <taxon>Mycosphaerellales</taxon>
        <taxon>Teratosphaeriaceae</taxon>
        <taxon>Baudoinia</taxon>
    </lineage>
</organism>
<evidence type="ECO:0000313" key="7">
    <source>
        <dbReference type="EMBL" id="EMC93043.1"/>
    </source>
</evidence>
<dbReference type="RefSeq" id="XP_007680259.1">
    <property type="nucleotide sequence ID" value="XM_007682069.1"/>
</dbReference>
<evidence type="ECO:0000256" key="1">
    <source>
        <dbReference type="ARBA" id="ARBA00002687"/>
    </source>
</evidence>
<dbReference type="GO" id="GO:0000417">
    <property type="term" value="C:HIR complex"/>
    <property type="evidence" value="ECO:0007669"/>
    <property type="project" value="TreeGrafter"/>
</dbReference>
<dbReference type="OMA" id="WETWYRL"/>
<dbReference type="PANTHER" id="PTHR15502">
    <property type="entry name" value="CALCINEURIN-BINDING PROTEIN CABIN 1-RELATED"/>
    <property type="match status" value="1"/>
</dbReference>
<dbReference type="GO" id="GO:0005634">
    <property type="term" value="C:nucleus"/>
    <property type="evidence" value="ECO:0007669"/>
    <property type="project" value="UniProtKB-SubCell"/>
</dbReference>
<comment type="similarity">
    <text evidence="3">Belongs to the HIR3 family.</text>
</comment>
<dbReference type="eggNOG" id="ENOG502QQX4">
    <property type="taxonomic scope" value="Eukaryota"/>
</dbReference>
<evidence type="ECO:0000256" key="5">
    <source>
        <dbReference type="ARBA" id="ARBA00023242"/>
    </source>
</evidence>
<evidence type="ECO:0000256" key="4">
    <source>
        <dbReference type="ARBA" id="ARBA00014848"/>
    </source>
</evidence>
<comment type="subcellular location">
    <subcellularLocation>
        <location evidence="2">Nucleus</location>
    </subcellularLocation>
</comment>